<keyword evidence="6" id="KW-0813">Transport</keyword>
<keyword evidence="12 18" id="KW-1133">Transmembrane helix</keyword>
<keyword evidence="10 18" id="KW-1278">Translocase</keyword>
<feature type="transmembrane region" description="Helical" evidence="18">
    <location>
        <begin position="112"/>
        <end position="130"/>
    </location>
</feature>
<evidence type="ECO:0000256" key="9">
    <source>
        <dbReference type="ARBA" id="ARBA00022792"/>
    </source>
</evidence>
<keyword evidence="11 18" id="KW-0249">Electron transport</keyword>
<dbReference type="GO" id="GO:0008137">
    <property type="term" value="F:NADH dehydrogenase (ubiquinone) activity"/>
    <property type="evidence" value="ECO:0007669"/>
    <property type="project" value="UniProtKB-EC"/>
</dbReference>
<evidence type="ECO:0000256" key="11">
    <source>
        <dbReference type="ARBA" id="ARBA00022982"/>
    </source>
</evidence>
<sequence>MFFKSLMKWMIMLTIIISISSNNWFIFWIMMEMNMMMFIPIMKQNKMQNCNSMISYFIVQSFSSIMFFMGSSIMMTNYLIINETLINVSLMIKLAMIPFHSWLISISETLDYNSFSIILTIQKLIPLFILSFMKSGITFIISILSLIMSSIMIFNLKLFKKILIFSSISHLSWMIIIMFSSSSFWLFYMTIYMFMIFSICKIFKKTNINSLQDLMKPKIMNNDKISIIILMMSLGGLPPFFGFMIKFLAIIIIIKYSIISIIILILSSLINIFIYLQMVTPILLIYKNLNYSLNFYKVYNNLILSMVVIMTFVLINMML</sequence>
<keyword evidence="13 18" id="KW-0520">NAD</keyword>
<evidence type="ECO:0000256" key="15">
    <source>
        <dbReference type="ARBA" id="ARBA00023128"/>
    </source>
</evidence>
<dbReference type="GO" id="GO:0006120">
    <property type="term" value="P:mitochondrial electron transport, NADH to ubiquinone"/>
    <property type="evidence" value="ECO:0007669"/>
    <property type="project" value="InterPro"/>
</dbReference>
<feature type="transmembrane region" description="Helical" evidence="18">
    <location>
        <begin position="6"/>
        <end position="31"/>
    </location>
</feature>
<evidence type="ECO:0000313" key="20">
    <source>
        <dbReference type="EMBL" id="UNO53988.1"/>
    </source>
</evidence>
<comment type="function">
    <text evidence="18">Core subunit of the mitochondrial membrane respiratory chain NADH dehydrogenase (Complex I) which catalyzes electron transfer from NADH through the respiratory chain, using ubiquinone as an electron acceptor. Essential for the catalytic activity and assembly of complex I.</text>
</comment>
<evidence type="ECO:0000256" key="4">
    <source>
        <dbReference type="ARBA" id="ARBA00012944"/>
    </source>
</evidence>
<feature type="transmembrane region" description="Helical" evidence="18">
    <location>
        <begin position="225"/>
        <end position="252"/>
    </location>
</feature>
<evidence type="ECO:0000256" key="2">
    <source>
        <dbReference type="ARBA" id="ARBA00004448"/>
    </source>
</evidence>
<evidence type="ECO:0000256" key="5">
    <source>
        <dbReference type="ARBA" id="ARBA00021008"/>
    </source>
</evidence>
<feature type="transmembrane region" description="Helical" evidence="18">
    <location>
        <begin position="85"/>
        <end position="105"/>
    </location>
</feature>
<keyword evidence="15 18" id="KW-0496">Mitochondrion</keyword>
<dbReference type="InterPro" id="IPR001750">
    <property type="entry name" value="ND/Mrp_TM"/>
</dbReference>
<evidence type="ECO:0000256" key="6">
    <source>
        <dbReference type="ARBA" id="ARBA00022448"/>
    </source>
</evidence>
<dbReference type="InterPro" id="IPR003917">
    <property type="entry name" value="NADH_UbQ_OxRdtase_chain2"/>
</dbReference>
<name>A0A976MZ31_9ACAR</name>
<evidence type="ECO:0000256" key="10">
    <source>
        <dbReference type="ARBA" id="ARBA00022967"/>
    </source>
</evidence>
<dbReference type="AlphaFoldDB" id="A0A976MZ31"/>
<proteinExistence type="inferred from homology"/>
<feature type="transmembrane region" description="Helical" evidence="18">
    <location>
        <begin position="298"/>
        <end position="318"/>
    </location>
</feature>
<dbReference type="GO" id="GO:0005743">
    <property type="term" value="C:mitochondrial inner membrane"/>
    <property type="evidence" value="ECO:0007669"/>
    <property type="project" value="UniProtKB-SubCell"/>
</dbReference>
<evidence type="ECO:0000256" key="16">
    <source>
        <dbReference type="ARBA" id="ARBA00023136"/>
    </source>
</evidence>
<geneLocation type="mitochondrion" evidence="20"/>
<feature type="transmembrane region" description="Helical" evidence="18">
    <location>
        <begin position="258"/>
        <end position="286"/>
    </location>
</feature>
<dbReference type="GeneID" id="71475114"/>
<organism evidence="20">
    <name type="scientific">Haemaphysalis mageshimaensis</name>
    <dbReference type="NCBI Taxonomy" id="1325869"/>
    <lineage>
        <taxon>Eukaryota</taxon>
        <taxon>Metazoa</taxon>
        <taxon>Ecdysozoa</taxon>
        <taxon>Arthropoda</taxon>
        <taxon>Chelicerata</taxon>
        <taxon>Arachnida</taxon>
        <taxon>Acari</taxon>
        <taxon>Parasitiformes</taxon>
        <taxon>Ixodida</taxon>
        <taxon>Ixodoidea</taxon>
        <taxon>Ixodidae</taxon>
        <taxon>Haemaphysalinae</taxon>
        <taxon>Haemaphysalis</taxon>
    </lineage>
</organism>
<dbReference type="InterPro" id="IPR050175">
    <property type="entry name" value="Complex_I_Subunit_2"/>
</dbReference>
<evidence type="ECO:0000256" key="1">
    <source>
        <dbReference type="ARBA" id="ARBA00003257"/>
    </source>
</evidence>
<comment type="similarity">
    <text evidence="3 18">Belongs to the complex I subunit 2 family.</text>
</comment>
<keyword evidence="7 18" id="KW-0679">Respiratory chain</keyword>
<dbReference type="EMBL" id="OM368289">
    <property type="protein sequence ID" value="UNO53988.1"/>
    <property type="molecule type" value="Genomic_DNA"/>
</dbReference>
<keyword evidence="16 18" id="KW-0472">Membrane</keyword>
<feature type="domain" description="NADH:quinone oxidoreductase/Mrp antiporter transmembrane" evidence="19">
    <location>
        <begin position="79"/>
        <end position="270"/>
    </location>
</feature>
<evidence type="ECO:0000256" key="12">
    <source>
        <dbReference type="ARBA" id="ARBA00022989"/>
    </source>
</evidence>
<evidence type="ECO:0000259" key="19">
    <source>
        <dbReference type="Pfam" id="PF00361"/>
    </source>
</evidence>
<dbReference type="CTD" id="4536"/>
<keyword evidence="14 18" id="KW-0830">Ubiquinone</keyword>
<evidence type="ECO:0000256" key="18">
    <source>
        <dbReference type="RuleBase" id="RU003403"/>
    </source>
</evidence>
<evidence type="ECO:0000256" key="13">
    <source>
        <dbReference type="ARBA" id="ARBA00023027"/>
    </source>
</evidence>
<evidence type="ECO:0000256" key="8">
    <source>
        <dbReference type="ARBA" id="ARBA00022692"/>
    </source>
</evidence>
<evidence type="ECO:0000256" key="3">
    <source>
        <dbReference type="ARBA" id="ARBA00007012"/>
    </source>
</evidence>
<reference evidence="20" key="1">
    <citation type="submission" date="2022-01" db="EMBL/GenBank/DDBJ databases">
        <authorList>
            <person name="Tian J."/>
            <person name="Hou X."/>
            <person name="Ge M."/>
            <person name="Xu H."/>
            <person name="Yu B."/>
            <person name="Liu J."/>
            <person name="Shao R."/>
            <person name="Holmes E.C."/>
            <person name="Lei C."/>
            <person name="Shi M."/>
        </authorList>
    </citation>
    <scope>NUCLEOTIDE SEQUENCE</scope>
    <source>
        <strain evidence="20">Q2</strain>
    </source>
</reference>
<dbReference type="Pfam" id="PF00361">
    <property type="entry name" value="Proton_antipo_M"/>
    <property type="match status" value="1"/>
</dbReference>
<feature type="transmembrane region" description="Helical" evidence="18">
    <location>
        <begin position="136"/>
        <end position="155"/>
    </location>
</feature>
<dbReference type="EC" id="7.1.1.2" evidence="4 18"/>
<evidence type="ECO:0000256" key="14">
    <source>
        <dbReference type="ARBA" id="ARBA00023075"/>
    </source>
</evidence>
<evidence type="ECO:0000256" key="17">
    <source>
        <dbReference type="ARBA" id="ARBA00049551"/>
    </source>
</evidence>
<dbReference type="PRINTS" id="PR01436">
    <property type="entry name" value="NADHDHGNASE2"/>
</dbReference>
<comment type="subcellular location">
    <subcellularLocation>
        <location evidence="2 18">Mitochondrion inner membrane</location>
        <topology evidence="2 18">Multi-pass membrane protein</topology>
    </subcellularLocation>
</comment>
<comment type="function">
    <text evidence="1">Core subunit of the mitochondrial membrane respiratory chain NADH dehydrogenase (Complex I) that is believed to belong to the minimal assembly required for catalysis. Complex I functions in the transfer of electrons from NADH to the respiratory chain. The immediate electron acceptor for the enzyme is believed to be ubiquinone.</text>
</comment>
<accession>A0A976MZ31</accession>
<gene>
    <name evidence="20" type="primary">ND2</name>
</gene>
<keyword evidence="8 18" id="KW-0812">Transmembrane</keyword>
<comment type="catalytic activity">
    <reaction evidence="17 18">
        <text>a ubiquinone + NADH + 5 H(+)(in) = a ubiquinol + NAD(+) + 4 H(+)(out)</text>
        <dbReference type="Rhea" id="RHEA:29091"/>
        <dbReference type="Rhea" id="RHEA-COMP:9565"/>
        <dbReference type="Rhea" id="RHEA-COMP:9566"/>
        <dbReference type="ChEBI" id="CHEBI:15378"/>
        <dbReference type="ChEBI" id="CHEBI:16389"/>
        <dbReference type="ChEBI" id="CHEBI:17976"/>
        <dbReference type="ChEBI" id="CHEBI:57540"/>
        <dbReference type="ChEBI" id="CHEBI:57945"/>
        <dbReference type="EC" id="7.1.1.2"/>
    </reaction>
</comment>
<evidence type="ECO:0000256" key="7">
    <source>
        <dbReference type="ARBA" id="ARBA00022660"/>
    </source>
</evidence>
<dbReference type="RefSeq" id="YP_010329453.1">
    <property type="nucleotide sequence ID" value="NC_062163.1"/>
</dbReference>
<dbReference type="PANTHER" id="PTHR46552:SF1">
    <property type="entry name" value="NADH-UBIQUINONE OXIDOREDUCTASE CHAIN 2"/>
    <property type="match status" value="1"/>
</dbReference>
<feature type="transmembrane region" description="Helical" evidence="18">
    <location>
        <begin position="52"/>
        <end position="73"/>
    </location>
</feature>
<dbReference type="PANTHER" id="PTHR46552">
    <property type="entry name" value="NADH-UBIQUINONE OXIDOREDUCTASE CHAIN 2"/>
    <property type="match status" value="1"/>
</dbReference>
<protein>
    <recommendedName>
        <fullName evidence="5 18">NADH-ubiquinone oxidoreductase chain 2</fullName>
        <ecNumber evidence="4 18">7.1.1.2</ecNumber>
    </recommendedName>
</protein>
<keyword evidence="9 18" id="KW-0999">Mitochondrion inner membrane</keyword>